<dbReference type="Proteomes" id="UP000261032">
    <property type="component" value="Unassembled WGS sequence"/>
</dbReference>
<dbReference type="InterPro" id="IPR001789">
    <property type="entry name" value="Sig_transdc_resp-reg_receiver"/>
</dbReference>
<dbReference type="Pfam" id="PF04397">
    <property type="entry name" value="LytTR"/>
    <property type="match status" value="1"/>
</dbReference>
<dbReference type="SMART" id="SM00850">
    <property type="entry name" value="LytTR"/>
    <property type="match status" value="1"/>
</dbReference>
<dbReference type="PANTHER" id="PTHR37299:SF1">
    <property type="entry name" value="STAGE 0 SPORULATION PROTEIN A HOMOLOG"/>
    <property type="match status" value="1"/>
</dbReference>
<dbReference type="Pfam" id="PF00072">
    <property type="entry name" value="Response_reg"/>
    <property type="match status" value="1"/>
</dbReference>
<dbReference type="EMBL" id="QUSL01000007">
    <property type="protein sequence ID" value="RGD86275.1"/>
    <property type="molecule type" value="Genomic_DNA"/>
</dbReference>
<dbReference type="RefSeq" id="WP_003535552.1">
    <property type="nucleotide sequence ID" value="NZ_AP031443.1"/>
</dbReference>
<protein>
    <submittedName>
        <fullName evidence="5">DNA-binding response regulator</fullName>
    </submittedName>
    <submittedName>
        <fullName evidence="4">LytTR family DNA-binding domain-containing protein</fullName>
    </submittedName>
</protein>
<evidence type="ECO:0000256" key="1">
    <source>
        <dbReference type="PROSITE-ProRule" id="PRU00169"/>
    </source>
</evidence>
<dbReference type="GO" id="GO:0000156">
    <property type="term" value="F:phosphorelay response regulator activity"/>
    <property type="evidence" value="ECO:0007669"/>
    <property type="project" value="InterPro"/>
</dbReference>
<dbReference type="GO" id="GO:0003677">
    <property type="term" value="F:DNA binding"/>
    <property type="evidence" value="ECO:0007669"/>
    <property type="project" value="UniProtKB-KW"/>
</dbReference>
<name>A0A3E3EEE2_9FIRM</name>
<accession>A0A3E3EEE2</accession>
<dbReference type="SUPFAM" id="SSF52172">
    <property type="entry name" value="CheY-like"/>
    <property type="match status" value="1"/>
</dbReference>
<keyword evidence="5" id="KW-0238">DNA-binding</keyword>
<organism evidence="5 6">
    <name type="scientific">Thomasclavelia ramosa</name>
    <dbReference type="NCBI Taxonomy" id="1547"/>
    <lineage>
        <taxon>Bacteria</taxon>
        <taxon>Bacillati</taxon>
        <taxon>Bacillota</taxon>
        <taxon>Erysipelotrichia</taxon>
        <taxon>Erysipelotrichales</taxon>
        <taxon>Coprobacillaceae</taxon>
        <taxon>Thomasclavelia</taxon>
    </lineage>
</organism>
<evidence type="ECO:0000313" key="4">
    <source>
        <dbReference type="EMBL" id="MDB7083695.1"/>
    </source>
</evidence>
<dbReference type="PROSITE" id="PS50110">
    <property type="entry name" value="RESPONSE_REGULATORY"/>
    <property type="match status" value="1"/>
</dbReference>
<dbReference type="AlphaFoldDB" id="A0A3E3EEE2"/>
<dbReference type="InterPro" id="IPR007492">
    <property type="entry name" value="LytTR_DNA-bd_dom"/>
</dbReference>
<dbReference type="Gene3D" id="2.40.50.1020">
    <property type="entry name" value="LytTr DNA-binding domain"/>
    <property type="match status" value="1"/>
</dbReference>
<dbReference type="InterPro" id="IPR011006">
    <property type="entry name" value="CheY-like_superfamily"/>
</dbReference>
<feature type="modified residue" description="4-aspartylphosphate" evidence="1">
    <location>
        <position position="57"/>
    </location>
</feature>
<sequence>MEINIAICDDDKNYINEIIQYLNNCSWKRNNSFVYHTFYCGEALLESKQYFDFIILDIEMDKVSGIEVKEIFYNRNNQSRIIFLTNYEEYMSDSFGKNVYGYISKDVLHKMDIPLNKIFKELLEHRLIKISEDIIDLYEVYYVKADGPYINIHTNGSYEVYRMTLKDFANKIHNSNFIRIHKSYLINMRYINEINNKFLILDNDERLPISKSNRKTVLITYRKYLLENIIYD</sequence>
<reference evidence="4" key="2">
    <citation type="submission" date="2023-01" db="EMBL/GenBank/DDBJ databases">
        <title>Human gut microbiome strain richness.</title>
        <authorList>
            <person name="Chen-Liaw A."/>
        </authorList>
    </citation>
    <scope>NUCLEOTIDE SEQUENCE</scope>
    <source>
        <strain evidence="4">1001217st2_G6_1001217B_191108</strain>
    </source>
</reference>
<reference evidence="5 6" key="1">
    <citation type="submission" date="2018-08" db="EMBL/GenBank/DDBJ databases">
        <title>A genome reference for cultivated species of the human gut microbiota.</title>
        <authorList>
            <person name="Zou Y."/>
            <person name="Xue W."/>
            <person name="Luo G."/>
        </authorList>
    </citation>
    <scope>NUCLEOTIDE SEQUENCE [LARGE SCALE GENOMIC DNA]</scope>
    <source>
        <strain evidence="5 6">OM06-4</strain>
    </source>
</reference>
<evidence type="ECO:0000313" key="5">
    <source>
        <dbReference type="EMBL" id="RGD86275.1"/>
    </source>
</evidence>
<comment type="caution">
    <text evidence="5">The sequence shown here is derived from an EMBL/GenBank/DDBJ whole genome shotgun (WGS) entry which is preliminary data.</text>
</comment>
<feature type="domain" description="Response regulatory" evidence="2">
    <location>
        <begin position="4"/>
        <end position="120"/>
    </location>
</feature>
<proteinExistence type="predicted"/>
<dbReference type="PROSITE" id="PS50930">
    <property type="entry name" value="HTH_LYTTR"/>
    <property type="match status" value="1"/>
</dbReference>
<dbReference type="Gene3D" id="3.40.50.2300">
    <property type="match status" value="1"/>
</dbReference>
<dbReference type="PANTHER" id="PTHR37299">
    <property type="entry name" value="TRANSCRIPTIONAL REGULATOR-RELATED"/>
    <property type="match status" value="1"/>
</dbReference>
<evidence type="ECO:0000313" key="6">
    <source>
        <dbReference type="Proteomes" id="UP000261032"/>
    </source>
</evidence>
<dbReference type="Proteomes" id="UP001211987">
    <property type="component" value="Unassembled WGS sequence"/>
</dbReference>
<keyword evidence="1" id="KW-0597">Phosphoprotein</keyword>
<dbReference type="GeneID" id="64197469"/>
<evidence type="ECO:0000259" key="3">
    <source>
        <dbReference type="PROSITE" id="PS50930"/>
    </source>
</evidence>
<gene>
    <name evidence="5" type="ORF">DXB93_06545</name>
    <name evidence="4" type="ORF">PM738_07775</name>
</gene>
<dbReference type="InterPro" id="IPR046947">
    <property type="entry name" value="LytR-like"/>
</dbReference>
<feature type="domain" description="HTH LytTR-type" evidence="3">
    <location>
        <begin position="134"/>
        <end position="223"/>
    </location>
</feature>
<dbReference type="EMBL" id="JAQLKE010000010">
    <property type="protein sequence ID" value="MDB7083695.1"/>
    <property type="molecule type" value="Genomic_DNA"/>
</dbReference>
<evidence type="ECO:0000259" key="2">
    <source>
        <dbReference type="PROSITE" id="PS50110"/>
    </source>
</evidence>